<evidence type="ECO:0008006" key="3">
    <source>
        <dbReference type="Google" id="ProtNLM"/>
    </source>
</evidence>
<dbReference type="OrthoDB" id="5387298at2"/>
<dbReference type="KEGG" id="pef:A7E78_01055"/>
<sequence>MMTTGSVREQLGLFSGVVTNLIIMVEKASSGFNRQRAADLEEMLHHQKIVVDEISLLSSRLDGLLSTEQGDSRDFCLKLESVLAHVQLMSEDIGEMIPALKKQISQGIPFSKKGIIQTNELFEGQLEMLRVLADIFQTDNEVLKTFLRQEKGPSLCQRCIDFATDHEARLVEGLCLPHAAPIFLTLLDAVRNMAQHGMEVAHLLMLEQRS</sequence>
<dbReference type="Proteomes" id="UP000182517">
    <property type="component" value="Chromosome"/>
</dbReference>
<dbReference type="RefSeq" id="WP_072282531.1">
    <property type="nucleotide sequence ID" value="NZ_CP015519.1"/>
</dbReference>
<proteinExistence type="predicted"/>
<reference evidence="1 2" key="1">
    <citation type="journal article" date="2017" name="Genome Announc.">
        <title>Complete Genome Sequences of Two Acetylene-Fermenting Pelobacter acetylenicus Strains.</title>
        <authorList>
            <person name="Sutton J.M."/>
            <person name="Baesman S.M."/>
            <person name="Fierst J.L."/>
            <person name="Poret-Peterson A.T."/>
            <person name="Oremland R.S."/>
            <person name="Dunlap D.S."/>
            <person name="Akob D.M."/>
        </authorList>
    </citation>
    <scope>NUCLEOTIDE SEQUENCE [LARGE SCALE GENOMIC DNA]</scope>
    <source>
        <strain evidence="1 2">SFB93</strain>
    </source>
</reference>
<evidence type="ECO:0000313" key="2">
    <source>
        <dbReference type="Proteomes" id="UP000182517"/>
    </source>
</evidence>
<protein>
    <recommendedName>
        <fullName evidence="3">PhoU domain-containing protein</fullName>
    </recommendedName>
</protein>
<keyword evidence="2" id="KW-1185">Reference proteome</keyword>
<dbReference type="EMBL" id="CP015519">
    <property type="protein sequence ID" value="APG26570.1"/>
    <property type="molecule type" value="Genomic_DNA"/>
</dbReference>
<organism evidence="1 2">
    <name type="scientific">Syntrophotalea acetylenivorans</name>
    <dbReference type="NCBI Taxonomy" id="1842532"/>
    <lineage>
        <taxon>Bacteria</taxon>
        <taxon>Pseudomonadati</taxon>
        <taxon>Thermodesulfobacteriota</taxon>
        <taxon>Desulfuromonadia</taxon>
        <taxon>Desulfuromonadales</taxon>
        <taxon>Syntrophotaleaceae</taxon>
        <taxon>Syntrophotalea</taxon>
    </lineage>
</organism>
<evidence type="ECO:0000313" key="1">
    <source>
        <dbReference type="EMBL" id="APG26570.1"/>
    </source>
</evidence>
<name>A0A1L3GKZ7_9BACT</name>
<gene>
    <name evidence="1" type="ORF">A7E78_01055</name>
</gene>
<accession>A0A1L3GKZ7</accession>
<dbReference type="AlphaFoldDB" id="A0A1L3GKZ7"/>